<dbReference type="EMBL" id="CAJOBH010000362">
    <property type="protein sequence ID" value="CAF3785424.1"/>
    <property type="molecule type" value="Genomic_DNA"/>
</dbReference>
<dbReference type="EMBL" id="CAJNOV010011224">
    <property type="protein sequence ID" value="CAF1442387.1"/>
    <property type="molecule type" value="Genomic_DNA"/>
</dbReference>
<dbReference type="EC" id="3.4.19.12" evidence="2"/>
<dbReference type="Proteomes" id="UP000681967">
    <property type="component" value="Unassembled WGS sequence"/>
</dbReference>
<evidence type="ECO:0000256" key="4">
    <source>
        <dbReference type="ARBA" id="ARBA00022786"/>
    </source>
</evidence>
<feature type="domain" description="DUF3638" evidence="8">
    <location>
        <begin position="2591"/>
        <end position="2648"/>
    </location>
</feature>
<protein>
    <recommendedName>
        <fullName evidence="2">ubiquitinyl hydrolase 1</fullName>
        <ecNumber evidence="2">3.4.19.12</ecNumber>
    </recommendedName>
</protein>
<dbReference type="InterPro" id="IPR022105">
    <property type="entry name" value="DUF3645"/>
</dbReference>
<evidence type="ECO:0000259" key="9">
    <source>
        <dbReference type="Pfam" id="PF12359"/>
    </source>
</evidence>
<gene>
    <name evidence="11" type="ORF">BYL167_LOCUS2155</name>
    <name evidence="10" type="ORF">CJN711_LOCUS24142</name>
</gene>
<feature type="domain" description="DUF3638" evidence="8">
    <location>
        <begin position="2341"/>
        <end position="2493"/>
    </location>
</feature>
<evidence type="ECO:0000256" key="2">
    <source>
        <dbReference type="ARBA" id="ARBA00012759"/>
    </source>
</evidence>
<dbReference type="PANTHER" id="PTHR13367:SF33">
    <property type="entry name" value="P-LOOP CONTAINING NUCLEOSIDE TRIPHOSPHATE HYDROLASE PROTEIN"/>
    <property type="match status" value="1"/>
</dbReference>
<evidence type="ECO:0000256" key="6">
    <source>
        <dbReference type="ARBA" id="ARBA00022807"/>
    </source>
</evidence>
<dbReference type="InterPro" id="IPR022099">
    <property type="entry name" value="DUF3638"/>
</dbReference>
<organism evidence="10 12">
    <name type="scientific">Rotaria magnacalcarata</name>
    <dbReference type="NCBI Taxonomy" id="392030"/>
    <lineage>
        <taxon>Eukaryota</taxon>
        <taxon>Metazoa</taxon>
        <taxon>Spiralia</taxon>
        <taxon>Gnathifera</taxon>
        <taxon>Rotifera</taxon>
        <taxon>Eurotatoria</taxon>
        <taxon>Bdelloidea</taxon>
        <taxon>Philodinida</taxon>
        <taxon>Philodinidae</taxon>
        <taxon>Rotaria</taxon>
    </lineage>
</organism>
<reference evidence="10" key="1">
    <citation type="submission" date="2021-02" db="EMBL/GenBank/DDBJ databases">
        <authorList>
            <person name="Nowell W R."/>
        </authorList>
    </citation>
    <scope>NUCLEOTIDE SEQUENCE</scope>
</reference>
<evidence type="ECO:0000313" key="11">
    <source>
        <dbReference type="EMBL" id="CAF3785424.1"/>
    </source>
</evidence>
<feature type="coiled-coil region" evidence="7">
    <location>
        <begin position="2007"/>
        <end position="2034"/>
    </location>
</feature>
<keyword evidence="4" id="KW-0833">Ubl conjugation pathway</keyword>
<proteinExistence type="predicted"/>
<name>A0A815NVN2_9BILA</name>
<evidence type="ECO:0000259" key="8">
    <source>
        <dbReference type="Pfam" id="PF12340"/>
    </source>
</evidence>
<keyword evidence="3" id="KW-0645">Protease</keyword>
<evidence type="ECO:0000256" key="5">
    <source>
        <dbReference type="ARBA" id="ARBA00022801"/>
    </source>
</evidence>
<keyword evidence="5" id="KW-0378">Hydrolase</keyword>
<dbReference type="PANTHER" id="PTHR13367">
    <property type="entry name" value="UBIQUITIN THIOESTERASE"/>
    <property type="match status" value="1"/>
</dbReference>
<accession>A0A815NVN2</accession>
<keyword evidence="6" id="KW-0788">Thiol protease</keyword>
<comment type="catalytic activity">
    <reaction evidence="1">
        <text>Thiol-dependent hydrolysis of ester, thioester, amide, peptide and isopeptide bonds formed by the C-terminal Gly of ubiquitin (a 76-residue protein attached to proteins as an intracellular targeting signal).</text>
        <dbReference type="EC" id="3.4.19.12"/>
    </reaction>
</comment>
<dbReference type="Pfam" id="PF12340">
    <property type="entry name" value="DUF3638"/>
    <property type="match status" value="2"/>
</dbReference>
<evidence type="ECO:0000313" key="10">
    <source>
        <dbReference type="EMBL" id="CAF1442387.1"/>
    </source>
</evidence>
<evidence type="ECO:0000256" key="3">
    <source>
        <dbReference type="ARBA" id="ARBA00022670"/>
    </source>
</evidence>
<dbReference type="Pfam" id="PF12359">
    <property type="entry name" value="DUF3645"/>
    <property type="match status" value="1"/>
</dbReference>
<dbReference type="InterPro" id="IPR051346">
    <property type="entry name" value="OTU_Deubiquitinase"/>
</dbReference>
<evidence type="ECO:0000256" key="7">
    <source>
        <dbReference type="SAM" id="Coils"/>
    </source>
</evidence>
<keyword evidence="7" id="KW-0175">Coiled coil</keyword>
<comment type="caution">
    <text evidence="10">The sequence shown here is derived from an EMBL/GenBank/DDBJ whole genome shotgun (WGS) entry which is preliminary data.</text>
</comment>
<sequence>MDDVLQLALNLVPKDSKLKALIEKEIETIIVSKDGELFAIFYGSSMTTGSGIERPNEIEILYLLLNYLLLKIQNRDESDKVENIFTISDEQRKKLKTIFEILKQWLVDLIVVDSIRKSSEQNEHIKNYALALQKRIENLQDICIVPSGFTKIRYFRSDCVNFLMLESQYNGPHSTACIIEPESSEYRRCFQIDPISPYHRSYRELTIDKISLGLEIKKIPSANFDINILLPLMTLRTITGSTYYESAHFYELFLSKLGGEGHLSNEKECFVNIEEKGFFSLSWTLVKNVFYYLFKKFFDSQEAHSLYAKIIYEFQFKLLISTFDKYTKLETTDRLNRLKHQFLLHEMCRKVAYHVINDQEMNKKTTIDFILKIQQSIEYNNEKLNDEKRNEKYIKAIKFQHKNFENILPENLKGLKFIQENITNNLSSSLNDTVRKQFSFHTINCGKDKIATTLIEFNRMLDEITKDYGFNRVIQICHTVENFVFSIAQPSGFKNWCNDEKSNDELARILVRIANLYYNCSAIITSQLHPDKNCTYDPTYYTKLVLILFSLFAMVEDLARNDKLIGLSLINYKISTEWKDLSLQSIIPQLALPERKWIDLINKLKVYFNLSTTNIEQTRAKETHLFHSSSCSLNDDSHENNTDVMYALNLLKNYFKDSYKIFEETLKSVKTNELRVKWYKLLCTDEYLPKVLTCLRDISCLCQLSLWGFSAVVIQKIISSSSSQATMYSRFTSRAYGCGYNQRVVFDLPIGLYFDHTRERIVDFTLPEEQNKYQRLISFDPKKKLESNVFENEIISTQNKKPDNLTRPQYYRLCSLQRDDALKFILLYIALKNNEINFETEEHCYLVKQALHKLGTYDKMCLLEQQFENKNFANALVNKFIEIILDLKERITQYKSIGHALDILLYLYDFCSDDIKILIEECLKKLRVVLLKYINDENNLPNQNDNQSLASILSWYYIRVILSKYINKEKNLPNLNDNQILAPILSCYYILTHKNAKILDEKEVSEILRLRILIENNSKLKSLIPNSLYIKMMTNLFNLSSKIENIINNNFQILDAYIESSRGSWKKETNMNLYVKNVYSFVPLKGSLFKNGQPLAGLPNQILNHSFYKECFGEQNFLVDFTDRKVFKQTLRFYETKSKESVNIRLSLLSNNKLWIEDTNQTFVSRTYLSKLPKFLLENSTHSENGEVVFYSHWYENDKILIKNQDKIVRFEIDLTTNEIYSCEHQKFLIPFTKDGFDRSNVLYTIFSRFEDENYIVVLKSEKQDTKPVMISLPRLNLKFKIEGTKVISEDFKDYCLSQDQHINTLFGLSQYLIIEPDLQSDNPMKFNRKIIIPYHPIGEKESFFSNTIQFNLQKIGRPAYFSYEIDEDLECLNSETTAGSLYLALLYFKTATLDKDLFFKMNGYEICVHILKTCWQNCQYSDIEFNIILKFFEIKYSELERPWSAYVNSKLSIFSAATDGSYPHHRNTHAIFLRLIYLLSSSYQTEFLIKTDINKKNLYFYFLRENFVKYHFNFYLIFKDLIDKRCRLSLEEERELLSSCVEHYSQSRLADYYKSISGKKKLQLISNDPLDYKHLEMNFFSKSSFENLKFNKEMMTYFAKKFSSSYTSLNNKISNVKNLISDWINIKFDLTSFISFYQIALDIENLSDFNKPSFSYFLAYLYMKAGVCSDNYGDKVFIKILYIVSIFPEEFKSVPEFLLSNSNKINTDESYKFYNDAMRFINSDIANMSDIDSKIVNSVWQVLNNEYLNKDGQSKFSVKEIEHSQFKVKFQNNIEKILKQNKVFDVSSQLSNTLYENLLTKSKNKEFYDFFIDISNRCDKLLLSNLDRIGCTIIDTEGLRNFDMSLSWEDIEKQINKNYAYSKTPETCVLDLEWKVKSINVNTHYENLQMLFDIKSHYPENIRFPLDPQTLRENSLAKEFFSKGYGKAFISDLENSYGQQQLSVVTINNKYFFYSMQNPIKGIDILKYLHLDYKKELSCLENCLNEIKHDLFIDVEQWIQTDRSEKYDLKNEREQMKNMKIILEDECKKINSELIKQNILSQPLELQALKDLLETLINDTKLKKDVRTWFRSLEDCETDIEDFLLNNDNDTLLKLYLNYCCEQSIISPMIFKLILQRNKIDISVYEKLDTPTFELKVIEKYSYQNNECKNKLQFWLNDETFSPIETKDIEDDKILEKLASNSAAVAYLQTPRNEIHLKTEYNISNITDILLQSYAKYEQINRALLEEIRRNICIIKNGSNDANMFVLHRIIGEKPLPTKKEILCLLKSIDKIDEWNPFIVNHKNILYEKIECYLVQHILIQQIKRIVLLISKYKSLDSTDDKDERERVLETIFTNILMERSYDKKEYPSWLLFETENNLLIRSTQCSLLKTMMEEADNSIYQLNMGEGKTSVILIIFSEMLADGKQIARINCLEPLMGVMQELLRNKFSGLLQKKIYVMPFSRGVIFSIENLQKIKEMLSDCQNGKHILLVTPEQRLCFQLKKQEMFLEYLQSKDANDFFDWNEYYRRTRYFITNPNALFDLTEHQKILKQTLQSLGYINSTDKIVKLPSEHMESFYKEVYNKNNENLYHHISHAYRILRDQSIQLKTQRKQKLELLYLIDEFKFFDILDESDEILRHGKELNYTLGLPKPLDGGPTRWEIPFLLFKIIFYEKTFGETLKNASKRDDCPVVFQEDFKPVSGIGGGSPLVRFVKHEYFVQNIRPNLCRELCRILLLRFDEKKARINDEKGEDYGSYEDFIEGKCLFAEDKIIKLLKVKSEDMLNSFLLAKAWLSHELLYHVMSYRYRVEYGLSETKEKEIAIPFRGKDLPSENSEFSHPDIMMGFTILSYLYRGLDLKQVKDGLIKLKNDPKHDRDRLLKQLVKENEQWIYEQTRKENEPFPEWIKSFTTLDLGNENRIKKTHFYLSRNFTFIQYYLSNLTFPNDTKYYDKKLTGNAHTLAGEGKTNGFSGTDDRNDTIPESVVSKRLASQLGTNGKMLHILSRKINEKYESKIEIPGTVNFLDQVCKYAQNNKECCILIDAGAIITEMTNLDVSKYFIKKVDKRFDGVVYFSDKTNKIMVILRNEECVPLSACHIDNKKLFVYLDEVHTRGTDLKLPLTAHGIVTIGKGMNKDKLMQAVMRLRDLDFKQSIVLWGSKEISAEIAIINEINIDEIISKHVLTWVTYNTIQKNENDLYLVMKEKLKYVIKSRALEYQKKIKEVPMDSLIIAYVSESVDSIEKAYGTTPQERNPRDILNRNMGAYLTEFYPLLKSELEKKGQPKELIKEIDTNENDVDRPKMKRMLENVDKKLPKSILTINADMGSDQENEREIEEMQRIEIVPALQKAPPHEVMWYFDRVFEENFQVKAFRGESNLPKLKELKKCFEFTDIDGLKKLKWQSKVFATENFIKTIAEIDDKNQQCQNYYLKPVNMILVHRTDKDVCFIIVSTFEAQHLVKLCHERKDPKVCLVHIDDINGPTMAPINAEIVKADEINNIVAIIRLFNGDCHYNNQEINVIKKCVGIVERDRFHQNKAISEEIYSELESRHYLTKGFITYKLANKLGVESEKILVEIEAKLSIDLQSRFYLIIKESIAEDAENVWKLPGLIRQLIQIRGKTIQYERSILKEILDKNQT</sequence>
<dbReference type="GO" id="GO:0006508">
    <property type="term" value="P:proteolysis"/>
    <property type="evidence" value="ECO:0007669"/>
    <property type="project" value="UniProtKB-KW"/>
</dbReference>
<dbReference type="Proteomes" id="UP000663855">
    <property type="component" value="Unassembled WGS sequence"/>
</dbReference>
<dbReference type="GO" id="GO:0004843">
    <property type="term" value="F:cysteine-type deubiquitinase activity"/>
    <property type="evidence" value="ECO:0007669"/>
    <property type="project" value="UniProtKB-EC"/>
</dbReference>
<evidence type="ECO:0000313" key="12">
    <source>
        <dbReference type="Proteomes" id="UP000663855"/>
    </source>
</evidence>
<feature type="domain" description="DUF3645" evidence="9">
    <location>
        <begin position="2797"/>
        <end position="2826"/>
    </location>
</feature>
<evidence type="ECO:0000256" key="1">
    <source>
        <dbReference type="ARBA" id="ARBA00000707"/>
    </source>
</evidence>